<dbReference type="EMBL" id="CP129013">
    <property type="protein sequence ID" value="WLR42514.1"/>
    <property type="molecule type" value="Genomic_DNA"/>
</dbReference>
<organism evidence="1 2">
    <name type="scientific">Bacillus carboniphilus</name>
    <dbReference type="NCBI Taxonomy" id="86663"/>
    <lineage>
        <taxon>Bacteria</taxon>
        <taxon>Bacillati</taxon>
        <taxon>Bacillota</taxon>
        <taxon>Bacilli</taxon>
        <taxon>Bacillales</taxon>
        <taxon>Bacillaceae</taxon>
        <taxon>Bacillus</taxon>
    </lineage>
</organism>
<proteinExistence type="predicted"/>
<dbReference type="Pfam" id="PF20383">
    <property type="entry name" value="DUF6678"/>
    <property type="match status" value="1"/>
</dbReference>
<dbReference type="InterPro" id="IPR046500">
    <property type="entry name" value="DUF6678"/>
</dbReference>
<keyword evidence="2" id="KW-1185">Reference proteome</keyword>
<protein>
    <submittedName>
        <fullName evidence="1">Uncharacterized protein</fullName>
    </submittedName>
</protein>
<gene>
    <name evidence="1" type="ORF">LC087_17765</name>
</gene>
<name>A0ABY9JSZ0_9BACI</name>
<dbReference type="RefSeq" id="WP_226542539.1">
    <property type="nucleotide sequence ID" value="NZ_CP129013.1"/>
</dbReference>
<evidence type="ECO:0000313" key="2">
    <source>
        <dbReference type="Proteomes" id="UP001197974"/>
    </source>
</evidence>
<reference evidence="1 2" key="1">
    <citation type="submission" date="2023-06" db="EMBL/GenBank/DDBJ databases">
        <title>Five Gram-positive bacteria isolated from mangrove sediments in Shenzhen, Guangdong, China.</title>
        <authorList>
            <person name="Yu S."/>
            <person name="Zheng W."/>
            <person name="Huang Y."/>
        </authorList>
    </citation>
    <scope>NUCLEOTIDE SEQUENCE [LARGE SCALE GENOMIC DNA]</scope>
    <source>
        <strain evidence="1 2">SaN35-3</strain>
    </source>
</reference>
<sequence>MQDNKFQQLMNNTKWNEIRKAMIEYDGTTHWRTKDIEKGFVSDWDGDWFYHFKTNGTSEDYKYIEWLEIKVPSLKMKNDVLNIFKNINVPGEIFEDVIRVYGYCQLGKFIQYL</sequence>
<dbReference type="Proteomes" id="UP001197974">
    <property type="component" value="Chromosome"/>
</dbReference>
<accession>A0ABY9JSZ0</accession>
<evidence type="ECO:0000313" key="1">
    <source>
        <dbReference type="EMBL" id="WLR42514.1"/>
    </source>
</evidence>